<evidence type="ECO:0000313" key="3">
    <source>
        <dbReference type="Proteomes" id="UP000192257"/>
    </source>
</evidence>
<gene>
    <name evidence="2" type="ORF">TM35_000401520</name>
</gene>
<feature type="compositionally biased region" description="Gly residues" evidence="1">
    <location>
        <begin position="666"/>
        <end position="675"/>
    </location>
</feature>
<comment type="caution">
    <text evidence="2">The sequence shown here is derived from an EMBL/GenBank/DDBJ whole genome shotgun (WGS) entry which is preliminary data.</text>
</comment>
<evidence type="ECO:0000256" key="1">
    <source>
        <dbReference type="SAM" id="MobiDB-lite"/>
    </source>
</evidence>
<dbReference type="RefSeq" id="XP_028878951.1">
    <property type="nucleotide sequence ID" value="XM_029029767.1"/>
</dbReference>
<dbReference type="Pfam" id="PF04801">
    <property type="entry name" value="RPC5"/>
    <property type="match status" value="1"/>
</dbReference>
<dbReference type="VEuPathDB" id="TriTrypDB:TM35_000401520"/>
<dbReference type="GO" id="GO:0042797">
    <property type="term" value="P:tRNA transcription by RNA polymerase III"/>
    <property type="evidence" value="ECO:0007669"/>
    <property type="project" value="TreeGrafter"/>
</dbReference>
<reference evidence="2 3" key="1">
    <citation type="submission" date="2017-03" db="EMBL/GenBank/DDBJ databases">
        <title>An alternative strategy for trypanosome survival in the mammalian bloodstream revealed through genome and transcriptome analysis of the ubiquitous bovine parasite Trypanosoma (Megatrypanum) theileri.</title>
        <authorList>
            <person name="Kelly S."/>
            <person name="Ivens A."/>
            <person name="Mott A."/>
            <person name="O'Neill E."/>
            <person name="Emms D."/>
            <person name="Macleod O."/>
            <person name="Voorheis P."/>
            <person name="Matthews J."/>
            <person name="Matthews K."/>
            <person name="Carrington M."/>
        </authorList>
    </citation>
    <scope>NUCLEOTIDE SEQUENCE [LARGE SCALE GENOMIC DNA]</scope>
    <source>
        <strain evidence="2">Edinburgh</strain>
    </source>
</reference>
<feature type="region of interest" description="Disordered" evidence="1">
    <location>
        <begin position="345"/>
        <end position="366"/>
    </location>
</feature>
<dbReference type="PANTHER" id="PTHR12069:SF0">
    <property type="entry name" value="DNA-DIRECTED RNA POLYMERASE III SUBUNIT RPC5"/>
    <property type="match status" value="1"/>
</dbReference>
<feature type="compositionally biased region" description="Low complexity" evidence="1">
    <location>
        <begin position="351"/>
        <end position="364"/>
    </location>
</feature>
<keyword evidence="3" id="KW-1185">Reference proteome</keyword>
<organism evidence="2 3">
    <name type="scientific">Trypanosoma theileri</name>
    <dbReference type="NCBI Taxonomy" id="67003"/>
    <lineage>
        <taxon>Eukaryota</taxon>
        <taxon>Discoba</taxon>
        <taxon>Euglenozoa</taxon>
        <taxon>Kinetoplastea</taxon>
        <taxon>Metakinetoplastina</taxon>
        <taxon>Trypanosomatida</taxon>
        <taxon>Trypanosomatidae</taxon>
        <taxon>Trypanosoma</taxon>
    </lineage>
</organism>
<protein>
    <recommendedName>
        <fullName evidence="4">DNA-directed RNA polymerase III subunit RPC5</fullName>
    </recommendedName>
</protein>
<name>A0A1X0NJG7_9TRYP</name>
<dbReference type="AlphaFoldDB" id="A0A1X0NJG7"/>
<proteinExistence type="predicted"/>
<dbReference type="OrthoDB" id="340681at2759"/>
<dbReference type="GeneID" id="39989547"/>
<dbReference type="InterPro" id="IPR006886">
    <property type="entry name" value="RNA_pol_III_Rpc5"/>
</dbReference>
<evidence type="ECO:0008006" key="4">
    <source>
        <dbReference type="Google" id="ProtNLM"/>
    </source>
</evidence>
<dbReference type="PANTHER" id="PTHR12069">
    <property type="entry name" value="DNA-DIRECTED RNA POLYMERASES III 80 KDA POLYPEPTIDE RNA POLYMERASE III SUBUNIT 5"/>
    <property type="match status" value="1"/>
</dbReference>
<feature type="region of interest" description="Disordered" evidence="1">
    <location>
        <begin position="63"/>
        <end position="90"/>
    </location>
</feature>
<dbReference type="GO" id="GO:0005666">
    <property type="term" value="C:RNA polymerase III complex"/>
    <property type="evidence" value="ECO:0007669"/>
    <property type="project" value="TreeGrafter"/>
</dbReference>
<dbReference type="Proteomes" id="UP000192257">
    <property type="component" value="Unassembled WGS sequence"/>
</dbReference>
<evidence type="ECO:0000313" key="2">
    <source>
        <dbReference type="EMBL" id="ORC84885.1"/>
    </source>
</evidence>
<accession>A0A1X0NJG7</accession>
<dbReference type="EMBL" id="NBCO01000040">
    <property type="protein sequence ID" value="ORC84885.1"/>
    <property type="molecule type" value="Genomic_DNA"/>
</dbReference>
<feature type="region of interest" description="Disordered" evidence="1">
    <location>
        <begin position="655"/>
        <end position="675"/>
    </location>
</feature>
<feature type="region of interest" description="Disordered" evidence="1">
    <location>
        <begin position="108"/>
        <end position="140"/>
    </location>
</feature>
<sequence length="709" mass="79062">MKFGAQQTDDGDEVIATYNVYSSPMLQHQLHIFQFPLRRKMRPYEASDVQLFATEGVMQAEDTSSLLTSSATRGTETTSNAHGQGTSSNMILRPSSRLTMHCRIDTFGSSSFADPPPQQQQQLDNASGRGEQQQQQRHSYHYALQSQPFQSRCDYAVGFIVDGAIHLTPVSTIQQFTPIVKPTSFNTVHRVGEAFVSAPSMAIVPGLTISDRINREMLRQRSVMLNTDADSAKELQYFPINSVESMAMRRRLWSPVYDAAPIARAAATQRVKTRTEDSLFPPELLVSGGITGGEGAATAGNLLRRYADRHSVMDQVLVLLRRCQVLTFEELRELIVPPDQAFIPSSPVSRQQPQQQQQEQQQQHQVKDEQLLEALREVAVWMHGVWVSKTAPRFKGPVAALREVILLHFFESPDATVTRASLNALVTSNVLRRTVKEVLESVSSLNKDEPDPSKRVWRLWHVPSSSEARKAMIQASESICPQEITFQRMQWEKFKPYIMSHLNAINAGQSVPRLLFTTRRNDVSGDIANITGTAAAAAAAATTSVNPASFKDEDIAPIVGYIRRLFLEHGVLNKQRAKELVMKAKQQHYPDATNPMLSAALQRCVQPFTNATWVLKTLGEPEVDRHRPLILETVLELVNFETRAFHALLEEKQQRLRTGSSSGGDDQAGGGGGGGEDLQKVISRVLAEVAVYKQHERLWHLKSGNVIIE</sequence>